<dbReference type="InterPro" id="IPR015939">
    <property type="entry name" value="Fum_Rdtase/Succ_DH_flav-like_C"/>
</dbReference>
<evidence type="ECO:0000259" key="1">
    <source>
        <dbReference type="Pfam" id="PF02910"/>
    </source>
</evidence>
<dbReference type="Gene3D" id="1.20.58.100">
    <property type="entry name" value="Fumarate reductase/succinate dehydrogenase flavoprotein-like, C-terminal domain"/>
    <property type="match status" value="1"/>
</dbReference>
<comment type="caution">
    <text evidence="2">The sequence shown here is derived from an EMBL/GenBank/DDBJ whole genome shotgun (WGS) entry which is preliminary data.</text>
</comment>
<dbReference type="EMBL" id="JBHTHM010002796">
    <property type="protein sequence ID" value="MFD0788452.1"/>
    <property type="molecule type" value="Genomic_DNA"/>
</dbReference>
<name>A0ABW3ACB7_9ACTN</name>
<protein>
    <submittedName>
        <fullName evidence="2">L-aspartate oxidase</fullName>
    </submittedName>
</protein>
<feature type="domain" description="Fumarate reductase/succinate dehydrogenase flavoprotein-like C-terminal" evidence="1">
    <location>
        <begin position="2"/>
        <end position="84"/>
    </location>
</feature>
<sequence>ALQRAMTRGAGVLRSAQTLAATAGILSDLGAGQGRSRMADWEATNLITVASTLVAAAYTRQETRGCHWREDFPAADDRWLGHLVEAVGVQGRLTQQWEGTR</sequence>
<feature type="non-terminal residue" evidence="2">
    <location>
        <position position="1"/>
    </location>
</feature>
<evidence type="ECO:0000313" key="3">
    <source>
        <dbReference type="Proteomes" id="UP001597053"/>
    </source>
</evidence>
<dbReference type="Pfam" id="PF02910">
    <property type="entry name" value="Succ_DH_flav_C"/>
    <property type="match status" value="1"/>
</dbReference>
<dbReference type="Proteomes" id="UP001597053">
    <property type="component" value="Unassembled WGS sequence"/>
</dbReference>
<keyword evidence="3" id="KW-1185">Reference proteome</keyword>
<evidence type="ECO:0000313" key="2">
    <source>
        <dbReference type="EMBL" id="MFD0788452.1"/>
    </source>
</evidence>
<proteinExistence type="predicted"/>
<organism evidence="2 3">
    <name type="scientific">Micromonospora azadirachtae</name>
    <dbReference type="NCBI Taxonomy" id="1970735"/>
    <lineage>
        <taxon>Bacteria</taxon>
        <taxon>Bacillati</taxon>
        <taxon>Actinomycetota</taxon>
        <taxon>Actinomycetes</taxon>
        <taxon>Micromonosporales</taxon>
        <taxon>Micromonosporaceae</taxon>
        <taxon>Micromonospora</taxon>
    </lineage>
</organism>
<accession>A0ABW3ACB7</accession>
<reference evidence="3" key="1">
    <citation type="journal article" date="2019" name="Int. J. Syst. Evol. Microbiol.">
        <title>The Global Catalogue of Microorganisms (GCM) 10K type strain sequencing project: providing services to taxonomists for standard genome sequencing and annotation.</title>
        <authorList>
            <consortium name="The Broad Institute Genomics Platform"/>
            <consortium name="The Broad Institute Genome Sequencing Center for Infectious Disease"/>
            <person name="Wu L."/>
            <person name="Ma J."/>
        </authorList>
    </citation>
    <scope>NUCLEOTIDE SEQUENCE [LARGE SCALE GENOMIC DNA]</scope>
    <source>
        <strain evidence="3">JCM 32148</strain>
    </source>
</reference>
<gene>
    <name evidence="2" type="ORF">ACFQZ8_31445</name>
</gene>
<dbReference type="InterPro" id="IPR037099">
    <property type="entry name" value="Fum_R/Succ_DH_flav-like_C_sf"/>
</dbReference>
<dbReference type="SUPFAM" id="SSF46977">
    <property type="entry name" value="Succinate dehydrogenase/fumarate reductase flavoprotein C-terminal domain"/>
    <property type="match status" value="1"/>
</dbReference>